<dbReference type="EMBL" id="JBGBPQ010000002">
    <property type="protein sequence ID" value="KAL1528171.1"/>
    <property type="molecule type" value="Genomic_DNA"/>
</dbReference>
<dbReference type="Proteomes" id="UP001515480">
    <property type="component" value="Unassembled WGS sequence"/>
</dbReference>
<sequence>MSWAFSATSPCAVAASCGLPRLELPLAQSCRICGHQPPRFLFFAISGTICNAAQLAMDRAILVLLPEEWWAPTACWTLSYALSVAFRHASHAILVFGPHGDPPLIALSKTYLAYLSTILASTVVNLALVAGASLSHELALILTASFSVGWSYLALSYSWRRTKDSPSSWRSCCVVDSVHGQRWYCAHSSLVLETERGSLPRCALLLISLLRAQKSQAYVRTMNKPLL</sequence>
<feature type="transmembrane region" description="Helical" evidence="1">
    <location>
        <begin position="138"/>
        <end position="159"/>
    </location>
</feature>
<keyword evidence="1" id="KW-1133">Transmembrane helix</keyword>
<keyword evidence="1" id="KW-0812">Transmembrane</keyword>
<evidence type="ECO:0000256" key="1">
    <source>
        <dbReference type="SAM" id="Phobius"/>
    </source>
</evidence>
<gene>
    <name evidence="2" type="ORF">AB1Y20_009532</name>
</gene>
<name>A0AB34K1Q2_PRYPA</name>
<dbReference type="AlphaFoldDB" id="A0AB34K1Q2"/>
<keyword evidence="1" id="KW-0472">Membrane</keyword>
<comment type="caution">
    <text evidence="2">The sequence shown here is derived from an EMBL/GenBank/DDBJ whole genome shotgun (WGS) entry which is preliminary data.</text>
</comment>
<proteinExistence type="predicted"/>
<keyword evidence="3" id="KW-1185">Reference proteome</keyword>
<evidence type="ECO:0008006" key="4">
    <source>
        <dbReference type="Google" id="ProtNLM"/>
    </source>
</evidence>
<feature type="transmembrane region" description="Helical" evidence="1">
    <location>
        <begin position="111"/>
        <end position="132"/>
    </location>
</feature>
<protein>
    <recommendedName>
        <fullName evidence="4">GtrA-like protein domain-containing protein</fullName>
    </recommendedName>
</protein>
<accession>A0AB34K1Q2</accession>
<reference evidence="2 3" key="1">
    <citation type="journal article" date="2024" name="Science">
        <title>Giant polyketide synthase enzymes in the biosynthesis of giant marine polyether toxins.</title>
        <authorList>
            <person name="Fallon T.R."/>
            <person name="Shende V.V."/>
            <person name="Wierzbicki I.H."/>
            <person name="Pendleton A.L."/>
            <person name="Watervoot N.F."/>
            <person name="Auber R.P."/>
            <person name="Gonzalez D.J."/>
            <person name="Wisecaver J.H."/>
            <person name="Moore B.S."/>
        </authorList>
    </citation>
    <scope>NUCLEOTIDE SEQUENCE [LARGE SCALE GENOMIC DNA]</scope>
    <source>
        <strain evidence="2 3">12B1</strain>
    </source>
</reference>
<organism evidence="2 3">
    <name type="scientific">Prymnesium parvum</name>
    <name type="common">Toxic golden alga</name>
    <dbReference type="NCBI Taxonomy" id="97485"/>
    <lineage>
        <taxon>Eukaryota</taxon>
        <taxon>Haptista</taxon>
        <taxon>Haptophyta</taxon>
        <taxon>Prymnesiophyceae</taxon>
        <taxon>Prymnesiales</taxon>
        <taxon>Prymnesiaceae</taxon>
        <taxon>Prymnesium</taxon>
    </lineage>
</organism>
<evidence type="ECO:0000313" key="3">
    <source>
        <dbReference type="Proteomes" id="UP001515480"/>
    </source>
</evidence>
<evidence type="ECO:0000313" key="2">
    <source>
        <dbReference type="EMBL" id="KAL1528171.1"/>
    </source>
</evidence>